<dbReference type="EMBL" id="CP054550">
    <property type="protein sequence ID" value="QKQ29326.1"/>
    <property type="molecule type" value="Genomic_DNA"/>
</dbReference>
<accession>A0A6N0I411</accession>
<evidence type="ECO:0000313" key="2">
    <source>
        <dbReference type="EMBL" id="QKQ29326.1"/>
    </source>
</evidence>
<sequence>MINSRREVCKMFNEKDQLAIDTIRALSIDAIEEANSGHPGCLWELHQWPTRFGLAT</sequence>
<gene>
    <name evidence="2" type="ORF">FOB69_09930</name>
</gene>
<name>A0A6N0I411_STAHO</name>
<dbReference type="Pfam" id="PF00456">
    <property type="entry name" value="Transketolase_N"/>
    <property type="match status" value="1"/>
</dbReference>
<dbReference type="InterPro" id="IPR005474">
    <property type="entry name" value="Transketolase_N"/>
</dbReference>
<evidence type="ECO:0000313" key="3">
    <source>
        <dbReference type="Proteomes" id="UP000509636"/>
    </source>
</evidence>
<proteinExistence type="predicted"/>
<feature type="domain" description="Transketolase N-terminal" evidence="1">
    <location>
        <begin position="16"/>
        <end position="42"/>
    </location>
</feature>
<organism evidence="2 3">
    <name type="scientific">Staphylococcus hominis</name>
    <dbReference type="NCBI Taxonomy" id="1290"/>
    <lineage>
        <taxon>Bacteria</taxon>
        <taxon>Bacillati</taxon>
        <taxon>Bacillota</taxon>
        <taxon>Bacilli</taxon>
        <taxon>Bacillales</taxon>
        <taxon>Staphylococcaceae</taxon>
        <taxon>Staphylococcus</taxon>
    </lineage>
</organism>
<dbReference type="Proteomes" id="UP000509636">
    <property type="component" value="Chromosome"/>
</dbReference>
<dbReference type="AlphaFoldDB" id="A0A6N0I411"/>
<protein>
    <recommendedName>
        <fullName evidence="1">Transketolase N-terminal domain-containing protein</fullName>
    </recommendedName>
</protein>
<evidence type="ECO:0000259" key="1">
    <source>
        <dbReference type="Pfam" id="PF00456"/>
    </source>
</evidence>
<reference evidence="2 3" key="1">
    <citation type="submission" date="2019-09" db="EMBL/GenBank/DDBJ databases">
        <title>FDA dAtabase for Regulatory Grade micrObial Sequences (FDA-ARGOS): Supporting development and validation of Infectious Disease Dx tests.</title>
        <authorList>
            <person name="Sciortino C."/>
            <person name="Tallon L."/>
            <person name="Sadzewicz L."/>
            <person name="Vavikolanu K."/>
            <person name="Mehta A."/>
            <person name="Aluvathingal J."/>
            <person name="Nadendla S."/>
            <person name="Nandy P."/>
            <person name="Geyer C."/>
            <person name="Yan Y."/>
            <person name="Sichtig H."/>
        </authorList>
    </citation>
    <scope>NUCLEOTIDE SEQUENCE [LARGE SCALE GENOMIC DNA]</scope>
    <source>
        <strain evidence="2 3">FDAARGOS_661</strain>
    </source>
</reference>